<dbReference type="PRINTS" id="PR00100">
    <property type="entry name" value="AOTCASE"/>
</dbReference>
<comment type="caution">
    <text evidence="11">The sequence shown here is derived from an EMBL/GenBank/DDBJ whole genome shotgun (WGS) entry which is preliminary data.</text>
</comment>
<dbReference type="HAMAP" id="MF_01109">
    <property type="entry name" value="OTCase"/>
    <property type="match status" value="1"/>
</dbReference>
<dbReference type="FunFam" id="3.40.50.1370:FF:000008">
    <property type="entry name" value="Ornithine carbamoyltransferase"/>
    <property type="match status" value="1"/>
</dbReference>
<dbReference type="OrthoDB" id="9802587at2"/>
<evidence type="ECO:0000256" key="4">
    <source>
        <dbReference type="ARBA" id="ARBA00013007"/>
    </source>
</evidence>
<evidence type="ECO:0000313" key="11">
    <source>
        <dbReference type="EMBL" id="KMY52241.1"/>
    </source>
</evidence>
<proteinExistence type="inferred from homology"/>
<sequence length="313" mass="34341">MNKGKIIQQKDFLTLANVPPDSILELLKLASDIKSKWAANEEYVPLKGKTLGMIFEKSSTRTRVSFEVGMLQLGGHGLFLSSNDIQIGRGETVADTAKVLSQFVDGIMIRTFGHEKIEELAESATIPVINGLTDMFHPCQALADLMTIQEVKGKLAGLKMAYIGDGNNVVHSLMIACAKTGIDFSIACPAGYEPNKEIIEYAKKEAKQQGCEIVVTDSPTAAIEGADIVYADVWTSMGQEAENAVRLEAFKEYQINAELVKHAKEDYIFMHCLPAHREEEVTAEIIDGPHSVVFHQAGNRLHAQKAILVDLLQ</sequence>
<dbReference type="GO" id="GO:0019240">
    <property type="term" value="P:citrulline biosynthetic process"/>
    <property type="evidence" value="ECO:0007669"/>
    <property type="project" value="TreeGrafter"/>
</dbReference>
<feature type="binding site" evidence="8">
    <location>
        <position position="110"/>
    </location>
    <ligand>
        <name>carbamoyl phosphate</name>
        <dbReference type="ChEBI" id="CHEBI:58228"/>
    </ligand>
</feature>
<feature type="domain" description="Aspartate/ornithine carbamoyltransferase Asp/Orn-binding" evidence="9">
    <location>
        <begin position="157"/>
        <end position="309"/>
    </location>
</feature>
<dbReference type="SUPFAM" id="SSF53671">
    <property type="entry name" value="Aspartate/ornithine carbamoyltransferase"/>
    <property type="match status" value="1"/>
</dbReference>
<comment type="subcellular location">
    <subcellularLocation>
        <location evidence="8">Cytoplasm</location>
    </subcellularLocation>
</comment>
<dbReference type="AlphaFoldDB" id="A0A0K9H058"/>
<feature type="domain" description="Aspartate/ornithine carbamoyltransferase carbamoyl-P binding" evidence="10">
    <location>
        <begin position="10"/>
        <end position="150"/>
    </location>
</feature>
<dbReference type="GO" id="GO:0042450">
    <property type="term" value="P:L-arginine biosynthetic process via ornithine"/>
    <property type="evidence" value="ECO:0007669"/>
    <property type="project" value="UniProtKB-UniRule"/>
</dbReference>
<feature type="binding site" evidence="8">
    <location>
        <position position="168"/>
    </location>
    <ligand>
        <name>L-ornithine</name>
        <dbReference type="ChEBI" id="CHEBI:46911"/>
    </ligand>
</feature>
<reference evidence="12" key="1">
    <citation type="submission" date="2015-07" db="EMBL/GenBank/DDBJ databases">
        <title>Genome sequencing project for genomic taxonomy and phylogenomics of Bacillus-like bacteria.</title>
        <authorList>
            <person name="Liu B."/>
            <person name="Wang J."/>
            <person name="Zhu Y."/>
            <person name="Liu G."/>
            <person name="Chen Q."/>
            <person name="Chen Z."/>
            <person name="Lan J."/>
            <person name="Che J."/>
            <person name="Ge C."/>
            <person name="Shi H."/>
            <person name="Pan Z."/>
            <person name="Liu X."/>
        </authorList>
    </citation>
    <scope>NUCLEOTIDE SEQUENCE [LARGE SCALE GENOMIC DNA]</scope>
    <source>
        <strain evidence="12">FJAT-27997</strain>
    </source>
</reference>
<dbReference type="InterPro" id="IPR006132">
    <property type="entry name" value="Asp/Orn_carbamoyltranf_P-bd"/>
</dbReference>
<dbReference type="GO" id="GO:0005737">
    <property type="term" value="C:cytoplasm"/>
    <property type="evidence" value="ECO:0007669"/>
    <property type="project" value="UniProtKB-SubCell"/>
</dbReference>
<comment type="function">
    <text evidence="1">Reversibly catalyzes the transfer of the carbamoyl group from carbamoyl phosphate (CP) to the N(epsilon) atom of ornithine (ORN) to produce L-citrulline.</text>
</comment>
<dbReference type="PRINTS" id="PR00102">
    <property type="entry name" value="OTCASE"/>
</dbReference>
<gene>
    <name evidence="11" type="ORF">AC625_05740</name>
</gene>
<dbReference type="NCBIfam" id="TIGR00658">
    <property type="entry name" value="orni_carb_tr"/>
    <property type="match status" value="1"/>
</dbReference>
<dbReference type="STRING" id="1679170.AC625_05740"/>
<dbReference type="EMBL" id="LFZW01000001">
    <property type="protein sequence ID" value="KMY52241.1"/>
    <property type="molecule type" value="Genomic_DNA"/>
</dbReference>
<dbReference type="Proteomes" id="UP000037146">
    <property type="component" value="Unassembled WGS sequence"/>
</dbReference>
<evidence type="ECO:0000256" key="1">
    <source>
        <dbReference type="ARBA" id="ARBA00003822"/>
    </source>
</evidence>
<dbReference type="InterPro" id="IPR006131">
    <property type="entry name" value="Asp_carbamoyltransf_Asp/Orn-bd"/>
</dbReference>
<dbReference type="Pfam" id="PF02729">
    <property type="entry name" value="OTCace_N"/>
    <property type="match status" value="1"/>
</dbReference>
<feature type="binding site" evidence="8">
    <location>
        <position position="232"/>
    </location>
    <ligand>
        <name>L-ornithine</name>
        <dbReference type="ChEBI" id="CHEBI:46911"/>
    </ligand>
</feature>
<organism evidence="11 12">
    <name type="scientific">Peribacillus loiseleuriae</name>
    <dbReference type="NCBI Taxonomy" id="1679170"/>
    <lineage>
        <taxon>Bacteria</taxon>
        <taxon>Bacillati</taxon>
        <taxon>Bacillota</taxon>
        <taxon>Bacilli</taxon>
        <taxon>Bacillales</taxon>
        <taxon>Bacillaceae</taxon>
        <taxon>Peribacillus</taxon>
    </lineage>
</organism>
<dbReference type="PANTHER" id="PTHR45753:SF3">
    <property type="entry name" value="ORNITHINE TRANSCARBAMYLASE, MITOCHONDRIAL"/>
    <property type="match status" value="1"/>
</dbReference>
<accession>A0A0K9H058</accession>
<protein>
    <recommendedName>
        <fullName evidence="5 8">Ornithine carbamoyltransferase</fullName>
        <shortName evidence="8">OTCase</shortName>
        <ecNumber evidence="4 8">2.1.3.3</ecNumber>
    </recommendedName>
</protein>
<evidence type="ECO:0000259" key="10">
    <source>
        <dbReference type="Pfam" id="PF02729"/>
    </source>
</evidence>
<dbReference type="NCBIfam" id="NF001986">
    <property type="entry name" value="PRK00779.1"/>
    <property type="match status" value="1"/>
</dbReference>
<dbReference type="InterPro" id="IPR036901">
    <property type="entry name" value="Asp/Orn_carbamoylTrfase_sf"/>
</dbReference>
<dbReference type="GO" id="GO:0016597">
    <property type="term" value="F:amino acid binding"/>
    <property type="evidence" value="ECO:0007669"/>
    <property type="project" value="InterPro"/>
</dbReference>
<keyword evidence="12" id="KW-1185">Reference proteome</keyword>
<evidence type="ECO:0000256" key="7">
    <source>
        <dbReference type="ARBA" id="ARBA00048772"/>
    </source>
</evidence>
<evidence type="ECO:0000259" key="9">
    <source>
        <dbReference type="Pfam" id="PF00185"/>
    </source>
</evidence>
<feature type="binding site" evidence="8">
    <location>
        <position position="86"/>
    </location>
    <ligand>
        <name>carbamoyl phosphate</name>
        <dbReference type="ChEBI" id="CHEBI:58228"/>
    </ligand>
</feature>
<feature type="binding site" evidence="8">
    <location>
        <begin position="137"/>
        <end position="140"/>
    </location>
    <ligand>
        <name>carbamoyl phosphate</name>
        <dbReference type="ChEBI" id="CHEBI:58228"/>
    </ligand>
</feature>
<dbReference type="InterPro" id="IPR024904">
    <property type="entry name" value="OTCase_ArgI"/>
</dbReference>
<dbReference type="InterPro" id="IPR002292">
    <property type="entry name" value="Orn/put_carbamltrans"/>
</dbReference>
<dbReference type="InterPro" id="IPR006130">
    <property type="entry name" value="Asp/Orn_carbamoylTrfase"/>
</dbReference>
<evidence type="ECO:0000313" key="12">
    <source>
        <dbReference type="Proteomes" id="UP000037146"/>
    </source>
</evidence>
<dbReference type="PANTHER" id="PTHR45753">
    <property type="entry name" value="ORNITHINE CARBAMOYLTRANSFERASE, MITOCHONDRIAL"/>
    <property type="match status" value="1"/>
</dbReference>
<dbReference type="GO" id="GO:0004585">
    <property type="term" value="F:ornithine carbamoyltransferase activity"/>
    <property type="evidence" value="ECO:0007669"/>
    <property type="project" value="UniProtKB-UniRule"/>
</dbReference>
<feature type="binding site" evidence="8">
    <location>
        <position position="300"/>
    </location>
    <ligand>
        <name>carbamoyl phosphate</name>
        <dbReference type="ChEBI" id="CHEBI:58228"/>
    </ligand>
</feature>
<evidence type="ECO:0000256" key="3">
    <source>
        <dbReference type="ARBA" id="ARBA00007805"/>
    </source>
</evidence>
<comment type="similarity">
    <text evidence="3 8">Belongs to the aspartate/ornithine carbamoyltransferase superfamily. OTCase family.</text>
</comment>
<feature type="binding site" evidence="8">
    <location>
        <begin position="272"/>
        <end position="273"/>
    </location>
    <ligand>
        <name>carbamoyl phosphate</name>
        <dbReference type="ChEBI" id="CHEBI:58228"/>
    </ligand>
</feature>
<evidence type="ECO:0000256" key="5">
    <source>
        <dbReference type="ARBA" id="ARBA00016634"/>
    </source>
</evidence>
<keyword evidence="6 8" id="KW-0808">Transferase</keyword>
<evidence type="ECO:0000256" key="2">
    <source>
        <dbReference type="ARBA" id="ARBA00004975"/>
    </source>
</evidence>
<dbReference type="EC" id="2.1.3.3" evidence="4 8"/>
<name>A0A0K9H058_9BACI</name>
<keyword evidence="8" id="KW-0963">Cytoplasm</keyword>
<evidence type="ECO:0000256" key="8">
    <source>
        <dbReference type="HAMAP-Rule" id="MF_01109"/>
    </source>
</evidence>
<dbReference type="Pfam" id="PF00185">
    <property type="entry name" value="OTCace"/>
    <property type="match status" value="1"/>
</dbReference>
<feature type="binding site" evidence="8">
    <location>
        <begin position="59"/>
        <end position="62"/>
    </location>
    <ligand>
        <name>carbamoyl phosphate</name>
        <dbReference type="ChEBI" id="CHEBI:58228"/>
    </ligand>
</feature>
<dbReference type="PATRIC" id="fig|1679170.3.peg.1228"/>
<comment type="pathway">
    <text evidence="2">Amino-acid biosynthesis; L-arginine biosynthesis; L-arginine from L-ornithine and carbamoyl phosphate: step 1/3.</text>
</comment>
<feature type="binding site" evidence="8">
    <location>
        <begin position="236"/>
        <end position="237"/>
    </location>
    <ligand>
        <name>L-ornithine</name>
        <dbReference type="ChEBI" id="CHEBI:46911"/>
    </ligand>
</feature>
<dbReference type="Gene3D" id="3.40.50.1370">
    <property type="entry name" value="Aspartate/ornithine carbamoyltransferase"/>
    <property type="match status" value="2"/>
</dbReference>
<evidence type="ECO:0000256" key="6">
    <source>
        <dbReference type="ARBA" id="ARBA00022679"/>
    </source>
</evidence>
<dbReference type="PROSITE" id="PS00097">
    <property type="entry name" value="CARBAMOYLTRANSFERASE"/>
    <property type="match status" value="1"/>
</dbReference>
<comment type="catalytic activity">
    <reaction evidence="7 8">
        <text>carbamoyl phosphate + L-ornithine = L-citrulline + phosphate + H(+)</text>
        <dbReference type="Rhea" id="RHEA:19513"/>
        <dbReference type="ChEBI" id="CHEBI:15378"/>
        <dbReference type="ChEBI" id="CHEBI:43474"/>
        <dbReference type="ChEBI" id="CHEBI:46911"/>
        <dbReference type="ChEBI" id="CHEBI:57743"/>
        <dbReference type="ChEBI" id="CHEBI:58228"/>
        <dbReference type="EC" id="2.1.3.3"/>
    </reaction>
</comment>